<evidence type="ECO:0000313" key="4">
    <source>
        <dbReference type="Proteomes" id="UP000277597"/>
    </source>
</evidence>
<protein>
    <submittedName>
        <fullName evidence="3">Uncharacterized protein</fullName>
    </submittedName>
</protein>
<dbReference type="RefSeq" id="WP_124764933.1">
    <property type="nucleotide sequence ID" value="NZ_JAKUVJ010000009.1"/>
</dbReference>
<feature type="coiled-coil region" evidence="1">
    <location>
        <begin position="1"/>
        <end position="31"/>
    </location>
</feature>
<proteinExistence type="predicted"/>
<evidence type="ECO:0000256" key="1">
    <source>
        <dbReference type="SAM" id="Coils"/>
    </source>
</evidence>
<evidence type="ECO:0000313" key="3">
    <source>
        <dbReference type="EMBL" id="RRC93569.1"/>
    </source>
</evidence>
<name>A0A3P1S8U8_STRSA</name>
<dbReference type="Proteomes" id="UP000277597">
    <property type="component" value="Unassembled WGS sequence"/>
</dbReference>
<reference evidence="3 4" key="1">
    <citation type="submission" date="2018-11" db="EMBL/GenBank/DDBJ databases">
        <title>Genomes From Bacteria Associated with the Canine Oral Cavity: a Test Case for Automated Genome-Based Taxonomic Assignment.</title>
        <authorList>
            <person name="Coil D.A."/>
            <person name="Jospin G."/>
            <person name="Darling A.E."/>
            <person name="Wallis C."/>
            <person name="Davis I.J."/>
            <person name="Harris S."/>
            <person name="Eisen J.A."/>
            <person name="Holcombe L.J."/>
            <person name="O'Flynn C."/>
        </authorList>
    </citation>
    <scope>NUCLEOTIDE SEQUENCE [LARGE SCALE GENOMIC DNA]</scope>
    <source>
        <strain evidence="3 4">OH953</strain>
    </source>
</reference>
<comment type="caution">
    <text evidence="3">The sequence shown here is derived from an EMBL/GenBank/DDBJ whole genome shotgun (WGS) entry which is preliminary data.</text>
</comment>
<dbReference type="AlphaFoldDB" id="A0A3P1S8U8"/>
<dbReference type="EMBL" id="JAKUVJ010000009">
    <property type="protein sequence ID" value="MCY7035304.1"/>
    <property type="molecule type" value="Genomic_DNA"/>
</dbReference>
<sequence>MEKFELAQREVENKKQELDELEDFHRTKLKEFKKRDDYFQTAWRAVKELLDEKYKETLYYLKTIDADQEFYRILNREMESYQIMSEEVLVQAHRTLELEVLKEEENFRQERRYLDEQLEEAYLRRRIAVEENNQKKK</sequence>
<gene>
    <name evidence="3" type="ORF">EII39_03490</name>
    <name evidence="2" type="ORF">MK406_09505</name>
</gene>
<reference evidence="2 5" key="2">
    <citation type="journal article" date="2022" name="Med Res Arch">
        <title>Genomic identification of streptococcal strains and relation to clinical characteristics. A substudy to The Partial Oral Treatment of Endocarditis (POET) Trial.</title>
        <authorList>
            <person name="Christensen J."/>
            <person name="Jensen C."/>
            <person name="Dargis R."/>
            <person name="Nielsen X."/>
            <person name="Pries- Heje M."/>
            <person name="Wiingaard C."/>
            <person name="Ihlemann N."/>
            <person name="Gill S."/>
            <person name="Bruun N."/>
            <person name="Elming H."/>
            <person name="Povlsen J."/>
            <person name="Madsen T."/>
            <person name="Jensen K."/>
            <person name="Fuursted K."/>
            <person name="Ostergaard L."/>
            <person name="Christiansen U."/>
            <person name="Rosenvinge F."/>
            <person name="Helweg-Larsen J."/>
            <person name="Fosbol E."/>
            <person name="Kober L."/>
            <person name="Torp-Pedersen C."/>
            <person name="Tonder N."/>
            <person name="Moser C."/>
            <person name="Iversen K."/>
            <person name="Bundgaard H."/>
        </authorList>
    </citation>
    <scope>NUCLEOTIDE SEQUENCE [LARGE SCALE GENOMIC DNA]</scope>
    <source>
        <strain evidence="2 5">A12055600</strain>
    </source>
</reference>
<evidence type="ECO:0000313" key="5">
    <source>
        <dbReference type="Proteomes" id="UP001208557"/>
    </source>
</evidence>
<dbReference type="EMBL" id="RQZI01000002">
    <property type="protein sequence ID" value="RRC93569.1"/>
    <property type="molecule type" value="Genomic_DNA"/>
</dbReference>
<organism evidence="3 4">
    <name type="scientific">Streptococcus sanguinis</name>
    <dbReference type="NCBI Taxonomy" id="1305"/>
    <lineage>
        <taxon>Bacteria</taxon>
        <taxon>Bacillati</taxon>
        <taxon>Bacillota</taxon>
        <taxon>Bacilli</taxon>
        <taxon>Lactobacillales</taxon>
        <taxon>Streptococcaceae</taxon>
        <taxon>Streptococcus</taxon>
    </lineage>
</organism>
<dbReference type="Proteomes" id="UP001208557">
    <property type="component" value="Unassembled WGS sequence"/>
</dbReference>
<keyword evidence="1" id="KW-0175">Coiled coil</keyword>
<accession>A0A3P1S8U8</accession>
<reference evidence="2" key="3">
    <citation type="submission" date="2022-02" db="EMBL/GenBank/DDBJ databases">
        <authorList>
            <person name="Christensen J.J.E."/>
            <person name="Jensen C.S."/>
            <person name="Nielsen X.C."/>
            <person name="Dargis R."/>
        </authorList>
    </citation>
    <scope>NUCLEOTIDE SEQUENCE</scope>
    <source>
        <strain evidence="2">A12055600</strain>
    </source>
</reference>
<evidence type="ECO:0000313" key="2">
    <source>
        <dbReference type="EMBL" id="MCY7035304.1"/>
    </source>
</evidence>